<proteinExistence type="predicted"/>
<gene>
    <name evidence="2" type="ORF">FM101_01855</name>
</gene>
<dbReference type="SUPFAM" id="SSF48452">
    <property type="entry name" value="TPR-like"/>
    <property type="match status" value="1"/>
</dbReference>
<evidence type="ECO:0000256" key="1">
    <source>
        <dbReference type="SAM" id="MobiDB-lite"/>
    </source>
</evidence>
<evidence type="ECO:0000313" key="3">
    <source>
        <dbReference type="Proteomes" id="UP000195913"/>
    </source>
</evidence>
<dbReference type="InterPro" id="IPR011990">
    <property type="entry name" value="TPR-like_helical_dom_sf"/>
</dbReference>
<protein>
    <submittedName>
        <fullName evidence="2">TPR-repeat-containing protein</fullName>
    </submittedName>
</protein>
<reference evidence="2 3" key="1">
    <citation type="submission" date="2017-02" db="EMBL/GenBank/DDBJ databases">
        <authorList>
            <person name="Peterson S.W."/>
        </authorList>
    </citation>
    <scope>NUCLEOTIDE SEQUENCE [LARGE SCALE GENOMIC DNA]</scope>
    <source>
        <strain evidence="2 3">B Ar 00.02</strain>
    </source>
</reference>
<dbReference type="Gene3D" id="1.25.40.10">
    <property type="entry name" value="Tetratricopeptide repeat domain"/>
    <property type="match status" value="1"/>
</dbReference>
<organism evidence="2 3">
    <name type="scientific">Arthrobacter rhombi</name>
    <dbReference type="NCBI Taxonomy" id="71253"/>
    <lineage>
        <taxon>Bacteria</taxon>
        <taxon>Bacillati</taxon>
        <taxon>Actinomycetota</taxon>
        <taxon>Actinomycetes</taxon>
        <taxon>Micrococcales</taxon>
        <taxon>Micrococcaceae</taxon>
        <taxon>Arthrobacter</taxon>
    </lineage>
</organism>
<dbReference type="RefSeq" id="WP_179204201.1">
    <property type="nucleotide sequence ID" value="NZ_FUHW01000009.1"/>
</dbReference>
<feature type="region of interest" description="Disordered" evidence="1">
    <location>
        <begin position="223"/>
        <end position="315"/>
    </location>
</feature>
<feature type="compositionally biased region" description="Acidic residues" evidence="1">
    <location>
        <begin position="223"/>
        <end position="238"/>
    </location>
</feature>
<feature type="compositionally biased region" description="Low complexity" evidence="1">
    <location>
        <begin position="260"/>
        <end position="281"/>
    </location>
</feature>
<evidence type="ECO:0000313" key="2">
    <source>
        <dbReference type="EMBL" id="SJM49909.1"/>
    </source>
</evidence>
<dbReference type="AlphaFoldDB" id="A0A1R4F1V9"/>
<keyword evidence="3" id="KW-1185">Reference proteome</keyword>
<feature type="compositionally biased region" description="Basic and acidic residues" evidence="1">
    <location>
        <begin position="239"/>
        <end position="248"/>
    </location>
</feature>
<dbReference type="Proteomes" id="UP000195913">
    <property type="component" value="Unassembled WGS sequence"/>
</dbReference>
<name>A0A1R4F1V9_9MICC</name>
<dbReference type="EMBL" id="FUHW01000009">
    <property type="protein sequence ID" value="SJM49909.1"/>
    <property type="molecule type" value="Genomic_DNA"/>
</dbReference>
<sequence length="315" mass="34199">MRVSNRADRPRSPEIDSDVTGKELDRITRAELRYLDEKNFDWVAKHLVMAGRMIDLEPDTAYEHAMAASRRGGRVAVVREAVGLTAYTAGNYAEALREFRTFRRISGSNIHLPVMADCERGLGRPEKALETAHSEEATTLDTPGRVEMAIVAAGAQADLGNHEAALNELQIPQLDINRAFSFSPRLFEAYALALEAVGKKGEAELWRRQITLAERALGVGEFQDPDIMDLGDDDDSAEDDKPRARDIVNDAGTTPDERSGGAASGETAGSTSESESSSTAEFRGTENVETSGSFEEPGQTDSDGEPSSHAPETDQ</sequence>
<accession>A0A1R4F1V9</accession>